<accession>A0A8J4DLW4</accession>
<feature type="transmembrane region" description="Helical" evidence="2">
    <location>
        <begin position="127"/>
        <end position="146"/>
    </location>
</feature>
<reference evidence="3" key="1">
    <citation type="submission" date="2021-01" db="EMBL/GenBank/DDBJ databases">
        <title>Whole genome shotgun sequence of Virgisporangium aliadipatigenens NBRC 105644.</title>
        <authorList>
            <person name="Komaki H."/>
            <person name="Tamura T."/>
        </authorList>
    </citation>
    <scope>NUCLEOTIDE SEQUENCE</scope>
    <source>
        <strain evidence="3">NBRC 105644</strain>
    </source>
</reference>
<dbReference type="RefSeq" id="WP_203896755.1">
    <property type="nucleotide sequence ID" value="NZ_BOPF01000001.1"/>
</dbReference>
<proteinExistence type="predicted"/>
<dbReference type="AlphaFoldDB" id="A0A8J4DLW4"/>
<feature type="transmembrane region" description="Helical" evidence="2">
    <location>
        <begin position="12"/>
        <end position="35"/>
    </location>
</feature>
<keyword evidence="4" id="KW-1185">Reference proteome</keyword>
<evidence type="ECO:0000313" key="4">
    <source>
        <dbReference type="Proteomes" id="UP000619260"/>
    </source>
</evidence>
<gene>
    <name evidence="3" type="ORF">Val02_00360</name>
</gene>
<evidence type="ECO:0000256" key="2">
    <source>
        <dbReference type="SAM" id="Phobius"/>
    </source>
</evidence>
<keyword evidence="2" id="KW-0472">Membrane</keyword>
<evidence type="ECO:0000313" key="3">
    <source>
        <dbReference type="EMBL" id="GIJ43150.1"/>
    </source>
</evidence>
<dbReference type="EMBL" id="BOPF01000001">
    <property type="protein sequence ID" value="GIJ43150.1"/>
    <property type="molecule type" value="Genomic_DNA"/>
</dbReference>
<keyword evidence="2" id="KW-0812">Transmembrane</keyword>
<feature type="transmembrane region" description="Helical" evidence="2">
    <location>
        <begin position="55"/>
        <end position="74"/>
    </location>
</feature>
<sequence length="181" mass="19559">MRLTPRWRKTVLTLHVITSVGWLGADLTLLLLGLLGLTGAADPAVVYPAEALIGLWLFVPLSVVVWVIGLVSALATPWGLVRHWWVLVKFALTTVMLGLVLFLLRPGLADALEADGVRTAHERLDMVMPPAVSSTVLIIATVLSTFKPWGRRQVSRARSRVVEGHAQPPKGALPCPPQGTS</sequence>
<protein>
    <submittedName>
        <fullName evidence="3">Membrane protein</fullName>
    </submittedName>
</protein>
<keyword evidence="2" id="KW-1133">Transmembrane helix</keyword>
<feature type="transmembrane region" description="Helical" evidence="2">
    <location>
        <begin position="86"/>
        <end position="107"/>
    </location>
</feature>
<comment type="caution">
    <text evidence="3">The sequence shown here is derived from an EMBL/GenBank/DDBJ whole genome shotgun (WGS) entry which is preliminary data.</text>
</comment>
<dbReference type="Proteomes" id="UP000619260">
    <property type="component" value="Unassembled WGS sequence"/>
</dbReference>
<name>A0A8J4DLW4_9ACTN</name>
<feature type="region of interest" description="Disordered" evidence="1">
    <location>
        <begin position="160"/>
        <end position="181"/>
    </location>
</feature>
<evidence type="ECO:0000256" key="1">
    <source>
        <dbReference type="SAM" id="MobiDB-lite"/>
    </source>
</evidence>
<organism evidence="3 4">
    <name type="scientific">Virgisporangium aliadipatigenens</name>
    <dbReference type="NCBI Taxonomy" id="741659"/>
    <lineage>
        <taxon>Bacteria</taxon>
        <taxon>Bacillati</taxon>
        <taxon>Actinomycetota</taxon>
        <taxon>Actinomycetes</taxon>
        <taxon>Micromonosporales</taxon>
        <taxon>Micromonosporaceae</taxon>
        <taxon>Virgisporangium</taxon>
    </lineage>
</organism>